<dbReference type="InterPro" id="IPR017438">
    <property type="entry name" value="ATP-NAD_kinase_N"/>
</dbReference>
<name>A0A383C4N9_9ZZZZ</name>
<evidence type="ECO:0008006" key="2">
    <source>
        <dbReference type="Google" id="ProtNLM"/>
    </source>
</evidence>
<dbReference type="EMBL" id="UINC01205414">
    <property type="protein sequence ID" value="SVE26578.1"/>
    <property type="molecule type" value="Genomic_DNA"/>
</dbReference>
<dbReference type="SUPFAM" id="SSF111331">
    <property type="entry name" value="NAD kinase/diacylglycerol kinase-like"/>
    <property type="match status" value="1"/>
</dbReference>
<dbReference type="Pfam" id="PF01513">
    <property type="entry name" value="NAD_kinase"/>
    <property type="match status" value="1"/>
</dbReference>
<protein>
    <recommendedName>
        <fullName evidence="2">NAD(+) kinase</fullName>
    </recommendedName>
</protein>
<sequence>VSTDSLIGFVYTTRVPDAKEFVESLVSRLALGKRKWVSSTDELSDDDPFLADTVAIVTVGGDGTILRTVRAAAPHGIPILGINLGRVGFMTEISVVDALQQVPLYLDGSPRIEERMMIQASVSDSSDEKSRYSIHALNDVVITRGSLARILDIDATVNRIPLTTY</sequence>
<evidence type="ECO:0000313" key="1">
    <source>
        <dbReference type="EMBL" id="SVE26578.1"/>
    </source>
</evidence>
<feature type="non-terminal residue" evidence="1">
    <location>
        <position position="165"/>
    </location>
</feature>
<dbReference type="GO" id="GO:0006741">
    <property type="term" value="P:NADP+ biosynthetic process"/>
    <property type="evidence" value="ECO:0007669"/>
    <property type="project" value="InterPro"/>
</dbReference>
<dbReference type="GO" id="GO:0003951">
    <property type="term" value="F:NAD+ kinase activity"/>
    <property type="evidence" value="ECO:0007669"/>
    <property type="project" value="InterPro"/>
</dbReference>
<dbReference type="InterPro" id="IPR016064">
    <property type="entry name" value="NAD/diacylglycerol_kinase_sf"/>
</dbReference>
<reference evidence="1" key="1">
    <citation type="submission" date="2018-05" db="EMBL/GenBank/DDBJ databases">
        <authorList>
            <person name="Lanie J.A."/>
            <person name="Ng W.-L."/>
            <person name="Kazmierczak K.M."/>
            <person name="Andrzejewski T.M."/>
            <person name="Davidsen T.M."/>
            <person name="Wayne K.J."/>
            <person name="Tettelin H."/>
            <person name="Glass J.I."/>
            <person name="Rusch D."/>
            <person name="Podicherti R."/>
            <person name="Tsui H.-C.T."/>
            <person name="Winkler M.E."/>
        </authorList>
    </citation>
    <scope>NUCLEOTIDE SEQUENCE</scope>
</reference>
<dbReference type="AlphaFoldDB" id="A0A383C4N9"/>
<gene>
    <name evidence="1" type="ORF">METZ01_LOCUS479432</name>
</gene>
<dbReference type="PANTHER" id="PTHR20275:SF0">
    <property type="entry name" value="NAD KINASE"/>
    <property type="match status" value="1"/>
</dbReference>
<proteinExistence type="predicted"/>
<organism evidence="1">
    <name type="scientific">marine metagenome</name>
    <dbReference type="NCBI Taxonomy" id="408172"/>
    <lineage>
        <taxon>unclassified sequences</taxon>
        <taxon>metagenomes</taxon>
        <taxon>ecological metagenomes</taxon>
    </lineage>
</organism>
<feature type="non-terminal residue" evidence="1">
    <location>
        <position position="1"/>
    </location>
</feature>
<accession>A0A383C4N9</accession>
<dbReference type="PANTHER" id="PTHR20275">
    <property type="entry name" value="NAD KINASE"/>
    <property type="match status" value="1"/>
</dbReference>
<dbReference type="InterPro" id="IPR002504">
    <property type="entry name" value="NADK"/>
</dbReference>
<dbReference type="Gene3D" id="3.40.50.10330">
    <property type="entry name" value="Probable inorganic polyphosphate/atp-NAD kinase, domain 1"/>
    <property type="match status" value="1"/>
</dbReference>